<gene>
    <name evidence="2" type="ORF">GCM10011491_27290</name>
</gene>
<name>A0A916WH99_9HYPH</name>
<reference evidence="2" key="1">
    <citation type="journal article" date="2014" name="Int. J. Syst. Evol. Microbiol.">
        <title>Complete genome sequence of Corynebacterium casei LMG S-19264T (=DSM 44701T), isolated from a smear-ripened cheese.</title>
        <authorList>
            <consortium name="US DOE Joint Genome Institute (JGI-PGF)"/>
            <person name="Walter F."/>
            <person name="Albersmeier A."/>
            <person name="Kalinowski J."/>
            <person name="Ruckert C."/>
        </authorList>
    </citation>
    <scope>NUCLEOTIDE SEQUENCE</scope>
    <source>
        <strain evidence="2">CGMCC 1.15082</strain>
    </source>
</reference>
<organism evidence="2 3">
    <name type="scientific">Brucella endophytica</name>
    <dbReference type="NCBI Taxonomy" id="1963359"/>
    <lineage>
        <taxon>Bacteria</taxon>
        <taxon>Pseudomonadati</taxon>
        <taxon>Pseudomonadota</taxon>
        <taxon>Alphaproteobacteria</taxon>
        <taxon>Hyphomicrobiales</taxon>
        <taxon>Brucellaceae</taxon>
        <taxon>Brucella/Ochrobactrum group</taxon>
        <taxon>Brucella</taxon>
    </lineage>
</organism>
<sequence length="65" mass="7569">MSDVVNLRQFRKRKERAEKEQVAAENRIRYGRTGAEKKFEREKAREAAEFLDRNRLESPSSDGGA</sequence>
<dbReference type="InterPro" id="IPR025227">
    <property type="entry name" value="DUF4169"/>
</dbReference>
<protein>
    <recommendedName>
        <fullName evidence="4">DUF4169 family protein</fullName>
    </recommendedName>
</protein>
<proteinExistence type="predicted"/>
<feature type="region of interest" description="Disordered" evidence="1">
    <location>
        <begin position="1"/>
        <end position="22"/>
    </location>
</feature>
<evidence type="ECO:0008006" key="4">
    <source>
        <dbReference type="Google" id="ProtNLM"/>
    </source>
</evidence>
<evidence type="ECO:0000256" key="1">
    <source>
        <dbReference type="SAM" id="MobiDB-lite"/>
    </source>
</evidence>
<reference evidence="2" key="2">
    <citation type="submission" date="2020-09" db="EMBL/GenBank/DDBJ databases">
        <authorList>
            <person name="Sun Q."/>
            <person name="Zhou Y."/>
        </authorList>
    </citation>
    <scope>NUCLEOTIDE SEQUENCE</scope>
    <source>
        <strain evidence="2">CGMCC 1.15082</strain>
    </source>
</reference>
<dbReference type="EMBL" id="BMHH01000010">
    <property type="protein sequence ID" value="GGA97559.1"/>
    <property type="molecule type" value="Genomic_DNA"/>
</dbReference>
<comment type="caution">
    <text evidence="2">The sequence shown here is derived from an EMBL/GenBank/DDBJ whole genome shotgun (WGS) entry which is preliminary data.</text>
</comment>
<evidence type="ECO:0000313" key="2">
    <source>
        <dbReference type="EMBL" id="GGA97559.1"/>
    </source>
</evidence>
<dbReference type="Proteomes" id="UP000646478">
    <property type="component" value="Unassembled WGS sequence"/>
</dbReference>
<keyword evidence="3" id="KW-1185">Reference proteome</keyword>
<evidence type="ECO:0000313" key="3">
    <source>
        <dbReference type="Proteomes" id="UP000646478"/>
    </source>
</evidence>
<accession>A0A916WH99</accession>
<dbReference type="AlphaFoldDB" id="A0A916WH99"/>
<dbReference type="Pfam" id="PF13770">
    <property type="entry name" value="DUF4169"/>
    <property type="match status" value="1"/>
</dbReference>